<feature type="region of interest" description="Disordered" evidence="1">
    <location>
        <begin position="34"/>
        <end position="60"/>
    </location>
</feature>
<gene>
    <name evidence="3" type="ORF">EXE58_11725</name>
</gene>
<dbReference type="Pfam" id="PF13360">
    <property type="entry name" value="PQQ_2"/>
    <property type="match status" value="1"/>
</dbReference>
<dbReference type="InterPro" id="IPR011047">
    <property type="entry name" value="Quinoprotein_ADH-like_sf"/>
</dbReference>
<dbReference type="Gene3D" id="2.130.10.10">
    <property type="entry name" value="YVTN repeat-like/Quinoprotein amine dehydrogenase"/>
    <property type="match status" value="1"/>
</dbReference>
<dbReference type="OrthoDB" id="4609397at2"/>
<reference evidence="3 4" key="1">
    <citation type="submission" date="2019-03" db="EMBL/GenBank/DDBJ databases">
        <title>Three New Species of Nocardioides, Nocardioides euryhalodurans sp. nov., Nocardioides seonyuensis sp. nov. and Nocardioides eburneoflavus sp. nov. Iolated from Soil.</title>
        <authorList>
            <person name="Roh S.G."/>
            <person name="Lee C."/>
            <person name="Kim M.-K."/>
            <person name="Kim S.B."/>
        </authorList>
    </citation>
    <scope>NUCLEOTIDE SEQUENCE [LARGE SCALE GENOMIC DNA]</scope>
    <source>
        <strain evidence="3 4">MMS17-SY207-3</strain>
    </source>
</reference>
<organism evidence="3 4">
    <name type="scientific">Nocardioides seonyuensis</name>
    <dbReference type="NCBI Taxonomy" id="2518371"/>
    <lineage>
        <taxon>Bacteria</taxon>
        <taxon>Bacillati</taxon>
        <taxon>Actinomycetota</taxon>
        <taxon>Actinomycetes</taxon>
        <taxon>Propionibacteriales</taxon>
        <taxon>Nocardioidaceae</taxon>
        <taxon>Nocardioides</taxon>
    </lineage>
</organism>
<feature type="domain" description="Pyrrolo-quinoline quinone repeat" evidence="2">
    <location>
        <begin position="58"/>
        <end position="193"/>
    </location>
</feature>
<dbReference type="InterPro" id="IPR002372">
    <property type="entry name" value="PQQ_rpt_dom"/>
</dbReference>
<dbReference type="PROSITE" id="PS51257">
    <property type="entry name" value="PROKAR_LIPOPROTEIN"/>
    <property type="match status" value="1"/>
</dbReference>
<dbReference type="Proteomes" id="UP000294853">
    <property type="component" value="Chromosome"/>
</dbReference>
<dbReference type="InterPro" id="IPR015943">
    <property type="entry name" value="WD40/YVTN_repeat-like_dom_sf"/>
</dbReference>
<name>A0A4P7IFM0_9ACTN</name>
<dbReference type="SUPFAM" id="SSF50998">
    <property type="entry name" value="Quinoprotein alcohol dehydrogenase-like"/>
    <property type="match status" value="1"/>
</dbReference>
<dbReference type="EMBL" id="CP038436">
    <property type="protein sequence ID" value="QBX56065.1"/>
    <property type="molecule type" value="Genomic_DNA"/>
</dbReference>
<evidence type="ECO:0000256" key="1">
    <source>
        <dbReference type="SAM" id="MobiDB-lite"/>
    </source>
</evidence>
<dbReference type="AlphaFoldDB" id="A0A4P7IFM0"/>
<evidence type="ECO:0000313" key="3">
    <source>
        <dbReference type="EMBL" id="QBX56065.1"/>
    </source>
</evidence>
<accession>A0A4P7IFM0</accession>
<proteinExistence type="predicted"/>
<evidence type="ECO:0000313" key="4">
    <source>
        <dbReference type="Proteomes" id="UP000294853"/>
    </source>
</evidence>
<dbReference type="KEGG" id="nsn:EXE58_11725"/>
<keyword evidence="4" id="KW-1185">Reference proteome</keyword>
<sequence length="500" mass="53244">MAIGRTMSCPRSNRAVPRVLVGIVAVAAASAGCSWSGGNAESEAAPVSSDSSATVLPADPRQLTKASRAWTREIPVVGQPELAGSTALVLAQAPGDRLKLMGLDVETGRTLFESSYHPGGLPSGVQLAPRFTQLADGRYVALLRSAEPGPRGSFVTALDVRTGNVVAEAALVSDDYDACADGHDVCVSGWQGSPDFYGIAEGRGPQRWDLKTDRMVESRGYQDAMAIGRDLFWSGEGSTAHLSRIRGYRRPSWSVPVGQVFREGSSTSAGWSFEYDEPEDVYVGGVGRPASSGLLARYRRGHRVRFPLVSRYEAVGVDGETGERLWRKRGANPWCEFARGASEARTLCMIEGTSVQKMGEDAQVKGISMSISGVNPRSGAATWSVPLSEAGARRAYMDEVVPLTPYGGVVESARGQLISVDTRDGRLMAVSPDAVLLCERTSDVKAYGVTRSNPVYRLCTPSGKPADGPLSLWGAMAIEGSGHLRVVSQQGRVVAYDVPD</sequence>
<protein>
    <recommendedName>
        <fullName evidence="2">Pyrrolo-quinoline quinone repeat domain-containing protein</fullName>
    </recommendedName>
</protein>
<evidence type="ECO:0000259" key="2">
    <source>
        <dbReference type="Pfam" id="PF13360"/>
    </source>
</evidence>